<dbReference type="GO" id="GO:0003677">
    <property type="term" value="F:DNA binding"/>
    <property type="evidence" value="ECO:0007669"/>
    <property type="project" value="UniProtKB-KW"/>
</dbReference>
<organism evidence="1 2">
    <name type="scientific">Leifsonia shinshuensis</name>
    <dbReference type="NCBI Taxonomy" id="150026"/>
    <lineage>
        <taxon>Bacteria</taxon>
        <taxon>Bacillati</taxon>
        <taxon>Actinomycetota</taxon>
        <taxon>Actinomycetes</taxon>
        <taxon>Micrococcales</taxon>
        <taxon>Microbacteriaceae</taxon>
        <taxon>Leifsonia</taxon>
    </lineage>
</organism>
<dbReference type="AlphaFoldDB" id="A0A853CM65"/>
<comment type="caution">
    <text evidence="1">The sequence shown here is derived from an EMBL/GenBank/DDBJ whole genome shotgun (WGS) entry which is preliminary data.</text>
</comment>
<dbReference type="RefSeq" id="WP_168688431.1">
    <property type="nucleotide sequence ID" value="NZ_BAABEH010000001.1"/>
</dbReference>
<accession>A0A853CM65</accession>
<evidence type="ECO:0000313" key="2">
    <source>
        <dbReference type="Proteomes" id="UP000578352"/>
    </source>
</evidence>
<sequence>MRVFAIDTRNMGPELRGGLVGVVGSTSPSAEEKRECVETVSRYAVDGWAIAADPRTPIGRLAALTAETACVPFVAFNRVSQRGGPVVGPSTVQAATRELS</sequence>
<gene>
    <name evidence="1" type="ORF">HNR13_000024</name>
</gene>
<dbReference type="Proteomes" id="UP000578352">
    <property type="component" value="Unassembled WGS sequence"/>
</dbReference>
<reference evidence="1 2" key="1">
    <citation type="submission" date="2020-07" db="EMBL/GenBank/DDBJ databases">
        <title>Sequencing the genomes of 1000 actinobacteria strains.</title>
        <authorList>
            <person name="Klenk H.-P."/>
        </authorList>
    </citation>
    <scope>NUCLEOTIDE SEQUENCE [LARGE SCALE GENOMIC DNA]</scope>
    <source>
        <strain evidence="1 2">DSM 15165</strain>
    </source>
</reference>
<dbReference type="EMBL" id="JACCFL010000001">
    <property type="protein sequence ID" value="NYJ21737.1"/>
    <property type="molecule type" value="Genomic_DNA"/>
</dbReference>
<proteinExistence type="predicted"/>
<evidence type="ECO:0000313" key="1">
    <source>
        <dbReference type="EMBL" id="NYJ21737.1"/>
    </source>
</evidence>
<protein>
    <submittedName>
        <fullName evidence="1">DNA-binding LacI/PurR family transcriptional regulator</fullName>
    </submittedName>
</protein>
<name>A0A853CM65_9MICO</name>
<keyword evidence="1" id="KW-0238">DNA-binding</keyword>